<sequence>MSALDCDQLVDKVAHGLAGSLNLRRTALRLLTTIRPQLADWSVAILPDSQTGGLLLVGGDDAGFHAVVSQRSIDFEGLGRVLRTGRTELAHVALGADAEASLAAMIPHPRLVQEAATLRPADVLGVGLTARGTTFGALVMVRGEGRCPFDDDLEVIRRVAERAALALDSARLYEERARIAAVIQESLRPPSLPRIDGVRMAARYRPAAEQLDIGGDFYDAHGRDGDWLLCLGDVCGKGVDAAALNGRARQSIRTAAHFDRRPEAVLGALNSVLCDEATAQFVTVVCARMRPAGDGGLRMDLASAGHPKPIVLRADGRVDEVEVGGTAAGMLARVAYAPVTVLLEHGDTMLMFTDGIDEAFGADGQYGVDRLLALLPPYAGAGPEVICEVIEQHVIEHLDGRAHDDMALFAVTCGS</sequence>
<dbReference type="InterPro" id="IPR052016">
    <property type="entry name" value="Bact_Sigma-Reg"/>
</dbReference>
<dbReference type="Pfam" id="PF01590">
    <property type="entry name" value="GAF"/>
    <property type="match status" value="1"/>
</dbReference>
<comment type="caution">
    <text evidence="4">The sequence shown here is derived from an EMBL/GenBank/DDBJ whole genome shotgun (WGS) entry which is preliminary data.</text>
</comment>
<evidence type="ECO:0000259" key="3">
    <source>
        <dbReference type="SMART" id="SM00331"/>
    </source>
</evidence>
<dbReference type="Gene3D" id="3.30.450.40">
    <property type="match status" value="1"/>
</dbReference>
<dbReference type="Proteomes" id="UP000193285">
    <property type="component" value="Unassembled WGS sequence"/>
</dbReference>
<proteinExistence type="predicted"/>
<dbReference type="PANTHER" id="PTHR43156:SF2">
    <property type="entry name" value="STAGE II SPORULATION PROTEIN E"/>
    <property type="match status" value="1"/>
</dbReference>
<dbReference type="EMBL" id="LQPN01000063">
    <property type="protein sequence ID" value="ORW41829.1"/>
    <property type="molecule type" value="Genomic_DNA"/>
</dbReference>
<keyword evidence="1" id="KW-0378">Hydrolase</keyword>
<dbReference type="STRING" id="767916.AWB91_11735"/>
<organism evidence="4 5">
    <name type="scientific">Mycobacterium paraense</name>
    <dbReference type="NCBI Taxonomy" id="767916"/>
    <lineage>
        <taxon>Bacteria</taxon>
        <taxon>Bacillati</taxon>
        <taxon>Actinomycetota</taxon>
        <taxon>Actinomycetes</taxon>
        <taxon>Mycobacteriales</taxon>
        <taxon>Mycobacteriaceae</taxon>
        <taxon>Mycobacterium</taxon>
        <taxon>Mycobacterium simiae complex</taxon>
    </lineage>
</organism>
<gene>
    <name evidence="4" type="ORF">AWB90_20430</name>
</gene>
<dbReference type="Pfam" id="PF07228">
    <property type="entry name" value="SpoIIE"/>
    <property type="match status" value="1"/>
</dbReference>
<evidence type="ECO:0000313" key="5">
    <source>
        <dbReference type="Proteomes" id="UP000193285"/>
    </source>
</evidence>
<dbReference type="InterPro" id="IPR003018">
    <property type="entry name" value="GAF"/>
</dbReference>
<dbReference type="InterPro" id="IPR001932">
    <property type="entry name" value="PPM-type_phosphatase-like_dom"/>
</dbReference>
<accession>A0A1X2A6T0</accession>
<dbReference type="AlphaFoldDB" id="A0A1X2A6T0"/>
<dbReference type="InterPro" id="IPR029016">
    <property type="entry name" value="GAF-like_dom_sf"/>
</dbReference>
<protein>
    <submittedName>
        <fullName evidence="4">Serine/threonine protein phosphatase</fullName>
    </submittedName>
</protein>
<name>A0A1X2A6T0_9MYCO</name>
<evidence type="ECO:0000259" key="2">
    <source>
        <dbReference type="SMART" id="SM00065"/>
    </source>
</evidence>
<evidence type="ECO:0000256" key="1">
    <source>
        <dbReference type="ARBA" id="ARBA00022801"/>
    </source>
</evidence>
<dbReference type="GO" id="GO:0016791">
    <property type="term" value="F:phosphatase activity"/>
    <property type="evidence" value="ECO:0007669"/>
    <property type="project" value="TreeGrafter"/>
</dbReference>
<feature type="domain" description="GAF" evidence="2">
    <location>
        <begin position="22"/>
        <end position="177"/>
    </location>
</feature>
<dbReference type="Gene3D" id="3.60.40.10">
    <property type="entry name" value="PPM-type phosphatase domain"/>
    <property type="match status" value="1"/>
</dbReference>
<dbReference type="SMART" id="SM00065">
    <property type="entry name" value="GAF"/>
    <property type="match status" value="1"/>
</dbReference>
<dbReference type="SMART" id="SM00331">
    <property type="entry name" value="PP2C_SIG"/>
    <property type="match status" value="1"/>
</dbReference>
<evidence type="ECO:0000313" key="4">
    <source>
        <dbReference type="EMBL" id="ORW41829.1"/>
    </source>
</evidence>
<dbReference type="InterPro" id="IPR036457">
    <property type="entry name" value="PPM-type-like_dom_sf"/>
</dbReference>
<reference evidence="4 5" key="1">
    <citation type="journal article" date="2015" name="Emerg. Microbes Infect.">
        <title>Characterization of 17 strains belonging to the Mycobacterium simiae complex and description of Mycobacterium paraense sp. nov.</title>
        <authorList>
            <person name="Fusco da Costa A.R."/>
            <person name="Fedrizzi T."/>
            <person name="Lopes M.L."/>
            <person name="Pecorari M."/>
            <person name="Oliveira da Costa W.L."/>
            <person name="Giacobazzi E."/>
            <person name="da Costa Bahia J.R."/>
            <person name="De Sanctis V."/>
            <person name="Batista Lima K.V."/>
            <person name="Bertorelli R."/>
            <person name="Grottola A."/>
            <person name="Fabio A."/>
            <person name="Mariottini A."/>
            <person name="Ferretti P."/>
            <person name="Di Leva F."/>
            <person name="Fregni Serpini G."/>
            <person name="Tagliazucchi S."/>
            <person name="Rumpianesi F."/>
            <person name="Jousson O."/>
            <person name="Segata N."/>
            <person name="Tortoli E."/>
        </authorList>
    </citation>
    <scope>NUCLEOTIDE SEQUENCE [LARGE SCALE GENOMIC DNA]</scope>
    <source>
        <strain evidence="4 5">IEC33</strain>
    </source>
</reference>
<dbReference type="SUPFAM" id="SSF55781">
    <property type="entry name" value="GAF domain-like"/>
    <property type="match status" value="1"/>
</dbReference>
<dbReference type="PANTHER" id="PTHR43156">
    <property type="entry name" value="STAGE II SPORULATION PROTEIN E-RELATED"/>
    <property type="match status" value="1"/>
</dbReference>
<feature type="domain" description="PPM-type phosphatase" evidence="3">
    <location>
        <begin position="195"/>
        <end position="413"/>
    </location>
</feature>